<evidence type="ECO:0000256" key="1">
    <source>
        <dbReference type="SAM" id="SignalP"/>
    </source>
</evidence>
<proteinExistence type="predicted"/>
<dbReference type="GO" id="GO:0005840">
    <property type="term" value="C:ribosome"/>
    <property type="evidence" value="ECO:0007669"/>
    <property type="project" value="UniProtKB-KW"/>
</dbReference>
<gene>
    <name evidence="2" type="primary">rps15</name>
</gene>
<evidence type="ECO:0000313" key="2">
    <source>
        <dbReference type="EMBL" id="QGT35058.1"/>
    </source>
</evidence>
<protein>
    <submittedName>
        <fullName evidence="2">Ribosomal protein S15</fullName>
    </submittedName>
</protein>
<keyword evidence="2" id="KW-0150">Chloroplast</keyword>
<keyword evidence="2" id="KW-0687">Ribonucleoprotein</keyword>
<keyword evidence="2" id="KW-0934">Plastid</keyword>
<accession>A0A650DRS2</accession>
<keyword evidence="1" id="KW-0732">Signal</keyword>
<feature type="signal peptide" evidence="1">
    <location>
        <begin position="1"/>
        <end position="20"/>
    </location>
</feature>
<reference evidence="2" key="1">
    <citation type="journal article" date="2019" name="Mitochondrial DNA Part B Resour">
        <title>The complete chloroplast genome of Torilis scabra (Apiaceae).</title>
        <authorList>
            <person name="Yao X.-Y."/>
            <person name="Chen Z.-X."/>
            <person name="Wang Q.-Z."/>
        </authorList>
    </citation>
    <scope>NUCLEOTIDE SEQUENCE</scope>
</reference>
<dbReference type="AlphaFoldDB" id="A0A650DRS2"/>
<sequence>MNKILFIILIFTKKINLVDSLNLDDSTTNRLLSIRTSRYGEIGRHAALRKQCESISVRVRVAADFLRKEIQYIINSRMNLIPDLYLRIPPF</sequence>
<name>A0A650DRS2_9APIA</name>
<organism evidence="2">
    <name type="scientific">Torilis scabra</name>
    <dbReference type="NCBI Taxonomy" id="79188"/>
    <lineage>
        <taxon>Eukaryota</taxon>
        <taxon>Viridiplantae</taxon>
        <taxon>Streptophyta</taxon>
        <taxon>Embryophyta</taxon>
        <taxon>Tracheophyta</taxon>
        <taxon>Spermatophyta</taxon>
        <taxon>Magnoliopsida</taxon>
        <taxon>eudicotyledons</taxon>
        <taxon>Gunneridae</taxon>
        <taxon>Pentapetalae</taxon>
        <taxon>asterids</taxon>
        <taxon>campanulids</taxon>
        <taxon>Apiales</taxon>
        <taxon>Apiaceae</taxon>
        <taxon>Apioideae</taxon>
        <taxon>Scandiceae</taxon>
        <taxon>Torilidinae</taxon>
        <taxon>Torilis</taxon>
    </lineage>
</organism>
<dbReference type="EMBL" id="MN105615">
    <property type="protein sequence ID" value="QGT35058.1"/>
    <property type="molecule type" value="Genomic_DNA"/>
</dbReference>
<reference evidence="2" key="2">
    <citation type="submission" date="2019-06" db="EMBL/GenBank/DDBJ databases">
        <authorList>
            <person name="Wang Q."/>
            <person name="Yao X."/>
        </authorList>
    </citation>
    <scope>NUCLEOTIDE SEQUENCE</scope>
</reference>
<geneLocation type="chloroplast" evidence="2"/>
<keyword evidence="2" id="KW-0689">Ribosomal protein</keyword>
<feature type="chain" id="PRO_5025065911" evidence="1">
    <location>
        <begin position="21"/>
        <end position="91"/>
    </location>
</feature>